<accession>A0A3P7ZAF3</accession>
<feature type="compositionally biased region" description="Basic and acidic residues" evidence="1">
    <location>
        <begin position="287"/>
        <end position="299"/>
    </location>
</feature>
<gene>
    <name evidence="2" type="ORF">HPBE_LOCUS13779</name>
</gene>
<accession>A0A183FYN9</accession>
<dbReference type="AlphaFoldDB" id="A0A183FYN9"/>
<reference evidence="2 3" key="1">
    <citation type="submission" date="2018-11" db="EMBL/GenBank/DDBJ databases">
        <authorList>
            <consortium name="Pathogen Informatics"/>
        </authorList>
    </citation>
    <scope>NUCLEOTIDE SEQUENCE [LARGE SCALE GENOMIC DNA]</scope>
</reference>
<name>A0A183FYN9_HELPZ</name>
<feature type="compositionally biased region" description="Acidic residues" evidence="1">
    <location>
        <begin position="258"/>
        <end position="273"/>
    </location>
</feature>
<reference evidence="4" key="2">
    <citation type="submission" date="2019-09" db="UniProtKB">
        <authorList>
            <consortium name="WormBaseParasite"/>
        </authorList>
    </citation>
    <scope>IDENTIFICATION</scope>
</reference>
<feature type="region of interest" description="Disordered" evidence="1">
    <location>
        <begin position="252"/>
        <end position="299"/>
    </location>
</feature>
<evidence type="ECO:0000313" key="4">
    <source>
        <dbReference type="WBParaSite" id="HPBE_0001377801-mRNA-1"/>
    </source>
</evidence>
<dbReference type="EMBL" id="UZAH01028066">
    <property type="protein sequence ID" value="VDO97391.1"/>
    <property type="molecule type" value="Genomic_DNA"/>
</dbReference>
<organism evidence="3 4">
    <name type="scientific">Heligmosomoides polygyrus</name>
    <name type="common">Parasitic roundworm</name>
    <dbReference type="NCBI Taxonomy" id="6339"/>
    <lineage>
        <taxon>Eukaryota</taxon>
        <taxon>Metazoa</taxon>
        <taxon>Ecdysozoa</taxon>
        <taxon>Nematoda</taxon>
        <taxon>Chromadorea</taxon>
        <taxon>Rhabditida</taxon>
        <taxon>Rhabditina</taxon>
        <taxon>Rhabditomorpha</taxon>
        <taxon>Strongyloidea</taxon>
        <taxon>Heligmosomidae</taxon>
        <taxon>Heligmosomoides</taxon>
    </lineage>
</organism>
<dbReference type="OrthoDB" id="5910788at2759"/>
<sequence>MGKKRVATTSLSLETRKEARTIEMDNGSDDSFWERVMNNRERQWSIVMWSLTVTTEEWERQKERARLLVEHWRRIEKDEHVDAKQTTTKWATTQKLLRDSMAEREKLSRLGSRYIATALVIRNRRRDRVDEKTIEQQIWNTIKEMREQRRTLHVAVDDMKSFLKPTKDAMKKRDPSKEAGCSFEALTRQLKQLKEHEGDRELLVKQLQERVKELDSQVERFEKEKEARAEVWVPSADDHVSWELKVEEMYVHGQSQDEPVEVDEPEDVDDPEALEMRSEDYSQEGEQQERERDLEDEAERRRQQRRAFLRERLDSRSLRRGEGAVQRDLRFIPERKREW</sequence>
<evidence type="ECO:0000313" key="3">
    <source>
        <dbReference type="Proteomes" id="UP000050761"/>
    </source>
</evidence>
<dbReference type="WBParaSite" id="HPBE_0001377801-mRNA-1">
    <property type="protein sequence ID" value="HPBE_0001377801-mRNA-1"/>
    <property type="gene ID" value="HPBE_0001377801"/>
</dbReference>
<proteinExistence type="predicted"/>
<protein>
    <submittedName>
        <fullName evidence="4">SOAR domain-containing protein</fullName>
    </submittedName>
</protein>
<dbReference type="Proteomes" id="UP000050761">
    <property type="component" value="Unassembled WGS sequence"/>
</dbReference>
<evidence type="ECO:0000256" key="1">
    <source>
        <dbReference type="SAM" id="MobiDB-lite"/>
    </source>
</evidence>
<keyword evidence="3" id="KW-1185">Reference proteome</keyword>
<evidence type="ECO:0000313" key="2">
    <source>
        <dbReference type="EMBL" id="VDO97391.1"/>
    </source>
</evidence>